<dbReference type="Proteomes" id="UP001500280">
    <property type="component" value="Unassembled WGS sequence"/>
</dbReference>
<comment type="caution">
    <text evidence="2">The sequence shown here is derived from an EMBL/GenBank/DDBJ whole genome shotgun (WGS) entry which is preliminary data.</text>
</comment>
<evidence type="ECO:0000313" key="3">
    <source>
        <dbReference type="Proteomes" id="UP001500280"/>
    </source>
</evidence>
<evidence type="ECO:0000256" key="1">
    <source>
        <dbReference type="SAM" id="MobiDB-lite"/>
    </source>
</evidence>
<feature type="region of interest" description="Disordered" evidence="1">
    <location>
        <begin position="284"/>
        <end position="309"/>
    </location>
</feature>
<dbReference type="EMBL" id="BAAANF010000022">
    <property type="protein sequence ID" value="GAA1707972.1"/>
    <property type="molecule type" value="Genomic_DNA"/>
</dbReference>
<protein>
    <submittedName>
        <fullName evidence="2">Uncharacterized protein</fullName>
    </submittedName>
</protein>
<gene>
    <name evidence="2" type="ORF">GCM10009745_64830</name>
</gene>
<evidence type="ECO:0000313" key="2">
    <source>
        <dbReference type="EMBL" id="GAA1707972.1"/>
    </source>
</evidence>
<accession>A0ABP4UPR9</accession>
<name>A0ABP4UPR9_9ACTN</name>
<keyword evidence="3" id="KW-1185">Reference proteome</keyword>
<reference evidence="3" key="1">
    <citation type="journal article" date="2019" name="Int. J. Syst. Evol. Microbiol.">
        <title>The Global Catalogue of Microorganisms (GCM) 10K type strain sequencing project: providing services to taxonomists for standard genome sequencing and annotation.</title>
        <authorList>
            <consortium name="The Broad Institute Genomics Platform"/>
            <consortium name="The Broad Institute Genome Sequencing Center for Infectious Disease"/>
            <person name="Wu L."/>
            <person name="Ma J."/>
        </authorList>
    </citation>
    <scope>NUCLEOTIDE SEQUENCE [LARGE SCALE GENOMIC DNA]</scope>
    <source>
        <strain evidence="3">JCM 14307</strain>
    </source>
</reference>
<proteinExistence type="predicted"/>
<organism evidence="2 3">
    <name type="scientific">Kribbella yunnanensis</name>
    <dbReference type="NCBI Taxonomy" id="190194"/>
    <lineage>
        <taxon>Bacteria</taxon>
        <taxon>Bacillati</taxon>
        <taxon>Actinomycetota</taxon>
        <taxon>Actinomycetes</taxon>
        <taxon>Propionibacteriales</taxon>
        <taxon>Kribbellaceae</taxon>
        <taxon>Kribbella</taxon>
    </lineage>
</organism>
<sequence>MQTGPSQVLHSPDGTLQAMRTSRTALAALAVLALAACGNNQDKTPVAGDSKSDKSPLAEYMGDGFISSGGGGMVRAVRAGGSGGPTAEDLDKQRKVEDSIVACMKTAGFEYVAVPPEQKPKSKFAEAFDLPPDKFAEQYGYGISTIDWSKADAEDSNDPNKKIRDALSKSAQKSYDEALNGKGGGNGIAVAVPADGAPGKPPLDMGCRGKAFNEVFGDPGKHEDDFKKYDALFKDLEALNKRVTNDQRVVDATKKWSDCLADAGHSGFTKIDDPRESIQKKLDELTGNKGPGGKSDDGPSVTIGGPPSFDKVDAAKLGELRKSETELAVADQKCKAKEYDSQFKTVQYAMEKEFVAEHKAELEAYRDGMANR</sequence>